<dbReference type="PROSITE" id="PS00688">
    <property type="entry name" value="SIGMA54_INTERACT_3"/>
    <property type="match status" value="1"/>
</dbReference>
<evidence type="ECO:0000259" key="10">
    <source>
        <dbReference type="PROSITE" id="PS50110"/>
    </source>
</evidence>
<dbReference type="SUPFAM" id="SSF52540">
    <property type="entry name" value="P-loop containing nucleoside triphosphate hydrolases"/>
    <property type="match status" value="1"/>
</dbReference>
<dbReference type="Gene3D" id="1.10.8.60">
    <property type="match status" value="1"/>
</dbReference>
<evidence type="ECO:0000313" key="12">
    <source>
        <dbReference type="Proteomes" id="UP000184465"/>
    </source>
</evidence>
<comment type="function">
    <text evidence="7">May play the central regulatory role in sporulation. It may be an element of the effector pathway responsible for the activation of sporulation genes in response to nutritional stress. Spo0A may act in concert with spo0H (a sigma factor) to control the expression of some genes that are critical to the sporulation process.</text>
</comment>
<evidence type="ECO:0000259" key="9">
    <source>
        <dbReference type="PROSITE" id="PS50045"/>
    </source>
</evidence>
<dbReference type="CDD" id="cd00009">
    <property type="entry name" value="AAA"/>
    <property type="match status" value="1"/>
</dbReference>
<feature type="modified residue" description="4-aspartylphosphate" evidence="8">
    <location>
        <position position="55"/>
    </location>
</feature>
<dbReference type="InterPro" id="IPR002078">
    <property type="entry name" value="Sigma_54_int"/>
</dbReference>
<dbReference type="GO" id="GO:0000160">
    <property type="term" value="P:phosphorelay signal transduction system"/>
    <property type="evidence" value="ECO:0007669"/>
    <property type="project" value="InterPro"/>
</dbReference>
<keyword evidence="6" id="KW-0804">Transcription</keyword>
<keyword evidence="2 8" id="KW-0597">Phosphoprotein</keyword>
<dbReference type="Pfam" id="PF00158">
    <property type="entry name" value="Sigma54_activat"/>
    <property type="match status" value="1"/>
</dbReference>
<dbReference type="GO" id="GO:0043565">
    <property type="term" value="F:sequence-specific DNA binding"/>
    <property type="evidence" value="ECO:0007669"/>
    <property type="project" value="InterPro"/>
</dbReference>
<dbReference type="Pfam" id="PF02954">
    <property type="entry name" value="HTH_8"/>
    <property type="match status" value="1"/>
</dbReference>
<evidence type="ECO:0000256" key="4">
    <source>
        <dbReference type="ARBA" id="ARBA00022840"/>
    </source>
</evidence>
<dbReference type="PANTHER" id="PTHR32071:SF57">
    <property type="entry name" value="C4-DICARBOXYLATE TRANSPORT TRANSCRIPTIONAL REGULATORY PROTEIN DCTD"/>
    <property type="match status" value="1"/>
</dbReference>
<dbReference type="SMART" id="SM00448">
    <property type="entry name" value="REC"/>
    <property type="match status" value="1"/>
</dbReference>
<gene>
    <name evidence="11" type="ORF">SAMN02745912_01462</name>
</gene>
<organism evidence="11 12">
    <name type="scientific">Paramaledivibacter caminithermalis (strain DSM 15212 / CIP 107654 / DViRD3)</name>
    <name type="common">Clostridium caminithermale</name>
    <dbReference type="NCBI Taxonomy" id="1121301"/>
    <lineage>
        <taxon>Bacteria</taxon>
        <taxon>Bacillati</taxon>
        <taxon>Bacillota</taxon>
        <taxon>Clostridia</taxon>
        <taxon>Peptostreptococcales</taxon>
        <taxon>Caminicellaceae</taxon>
        <taxon>Paramaledivibacter</taxon>
    </lineage>
</organism>
<dbReference type="Pfam" id="PF25601">
    <property type="entry name" value="AAA_lid_14"/>
    <property type="match status" value="1"/>
</dbReference>
<dbReference type="Pfam" id="PF00072">
    <property type="entry name" value="Response_reg"/>
    <property type="match status" value="1"/>
</dbReference>
<dbReference type="InterPro" id="IPR009057">
    <property type="entry name" value="Homeodomain-like_sf"/>
</dbReference>
<dbReference type="InterPro" id="IPR001789">
    <property type="entry name" value="Sig_transdc_resp-reg_receiver"/>
</dbReference>
<dbReference type="FunFam" id="3.40.50.300:FF:000006">
    <property type="entry name" value="DNA-binding transcriptional regulator NtrC"/>
    <property type="match status" value="1"/>
</dbReference>
<evidence type="ECO:0000256" key="5">
    <source>
        <dbReference type="ARBA" id="ARBA00023015"/>
    </source>
</evidence>
<keyword evidence="4" id="KW-0067">ATP-binding</keyword>
<dbReference type="PRINTS" id="PR01590">
    <property type="entry name" value="HTHFIS"/>
</dbReference>
<dbReference type="RefSeq" id="WP_165613048.1">
    <property type="nucleotide sequence ID" value="NZ_FRAG01000013.1"/>
</dbReference>
<evidence type="ECO:0000313" key="11">
    <source>
        <dbReference type="EMBL" id="SHJ88065.1"/>
    </source>
</evidence>
<evidence type="ECO:0000256" key="2">
    <source>
        <dbReference type="ARBA" id="ARBA00022553"/>
    </source>
</evidence>
<evidence type="ECO:0000256" key="7">
    <source>
        <dbReference type="ARBA" id="ARBA00024867"/>
    </source>
</evidence>
<dbReference type="InterPro" id="IPR002197">
    <property type="entry name" value="HTH_Fis"/>
</dbReference>
<evidence type="ECO:0000256" key="1">
    <source>
        <dbReference type="ARBA" id="ARBA00018672"/>
    </source>
</evidence>
<dbReference type="InterPro" id="IPR058031">
    <property type="entry name" value="AAA_lid_NorR"/>
</dbReference>
<feature type="domain" description="Response regulatory" evidence="10">
    <location>
        <begin position="6"/>
        <end position="120"/>
    </location>
</feature>
<dbReference type="SUPFAM" id="SSF52172">
    <property type="entry name" value="CheY-like"/>
    <property type="match status" value="1"/>
</dbReference>
<sequence>MYMRKKILVADDEGIILKIINEELINEGYEVDTASDGEEASIKIKQKKYDLVILDNKMPKKSGIEVLKEIKDNRPNIVVIMMTAFGTINNAVEAMKLGAYDYITKPFENNDLIYKVKQAFKVKESIIYKADSREEEPQLVGSSKEILEIKRKIEKIKDLDTTVLLTGESGTGKGVIAREIHNLSNRSKAPFIHVNCAVLPANLIESELFGHEKGAFTGANESKQGKFELALNGTIFLDEIGTLDHSLQAKLLTVLQEKKFEKIGASKTIPLRARIIAATNDNLEEAVKYRRFREDLYYRLNVISIECPPLRFRKEDIEKLALYFVKKMNTRLGKNIEKISPEVWEIFMNYNWPGNIRELENTVESSIALSNGKILLAEDLPLRIRKKVGSLDEPTKEDGHSILEIEEIKVIKKALERNNGHRQRTAKDLGISRRTLQYKLKKFGLL</sequence>
<dbReference type="STRING" id="1121301.SAMN02745912_01462"/>
<dbReference type="InterPro" id="IPR025944">
    <property type="entry name" value="Sigma_54_int_dom_CS"/>
</dbReference>
<keyword evidence="5" id="KW-0805">Transcription regulation</keyword>
<evidence type="ECO:0000256" key="3">
    <source>
        <dbReference type="ARBA" id="ARBA00022741"/>
    </source>
</evidence>
<dbReference type="FunFam" id="3.40.50.2300:FF:000018">
    <property type="entry name" value="DNA-binding transcriptional regulator NtrC"/>
    <property type="match status" value="1"/>
</dbReference>
<reference evidence="12" key="1">
    <citation type="submission" date="2016-11" db="EMBL/GenBank/DDBJ databases">
        <authorList>
            <person name="Varghese N."/>
            <person name="Submissions S."/>
        </authorList>
    </citation>
    <scope>NUCLEOTIDE SEQUENCE [LARGE SCALE GENOMIC DNA]</scope>
    <source>
        <strain evidence="12">DSM 15212 / CIP 107654 / DViRD3</strain>
    </source>
</reference>
<dbReference type="InterPro" id="IPR027417">
    <property type="entry name" value="P-loop_NTPase"/>
</dbReference>
<dbReference type="Gene3D" id="3.40.50.2300">
    <property type="match status" value="1"/>
</dbReference>
<dbReference type="InterPro" id="IPR011006">
    <property type="entry name" value="CheY-like_superfamily"/>
</dbReference>
<keyword evidence="3" id="KW-0547">Nucleotide-binding</keyword>
<dbReference type="PROSITE" id="PS00675">
    <property type="entry name" value="SIGMA54_INTERACT_1"/>
    <property type="match status" value="1"/>
</dbReference>
<dbReference type="SUPFAM" id="SSF46689">
    <property type="entry name" value="Homeodomain-like"/>
    <property type="match status" value="1"/>
</dbReference>
<accession>A0A1M6MX68</accession>
<dbReference type="Gene3D" id="1.10.10.60">
    <property type="entry name" value="Homeodomain-like"/>
    <property type="match status" value="1"/>
</dbReference>
<dbReference type="EMBL" id="FRAG01000013">
    <property type="protein sequence ID" value="SHJ88065.1"/>
    <property type="molecule type" value="Genomic_DNA"/>
</dbReference>
<proteinExistence type="predicted"/>
<dbReference type="Proteomes" id="UP000184465">
    <property type="component" value="Unassembled WGS sequence"/>
</dbReference>
<dbReference type="GO" id="GO:0005524">
    <property type="term" value="F:ATP binding"/>
    <property type="evidence" value="ECO:0007669"/>
    <property type="project" value="UniProtKB-KW"/>
</dbReference>
<dbReference type="AlphaFoldDB" id="A0A1M6MX68"/>
<dbReference type="Gene3D" id="3.40.50.300">
    <property type="entry name" value="P-loop containing nucleotide triphosphate hydrolases"/>
    <property type="match status" value="1"/>
</dbReference>
<dbReference type="InterPro" id="IPR025662">
    <property type="entry name" value="Sigma_54_int_dom_ATP-bd_1"/>
</dbReference>
<evidence type="ECO:0000256" key="8">
    <source>
        <dbReference type="PROSITE-ProRule" id="PRU00169"/>
    </source>
</evidence>
<keyword evidence="12" id="KW-1185">Reference proteome</keyword>
<name>A0A1M6MX68_PARC5</name>
<dbReference type="PANTHER" id="PTHR32071">
    <property type="entry name" value="TRANSCRIPTIONAL REGULATORY PROTEIN"/>
    <property type="match status" value="1"/>
</dbReference>
<dbReference type="PROSITE" id="PS50110">
    <property type="entry name" value="RESPONSE_REGULATORY"/>
    <property type="match status" value="1"/>
</dbReference>
<dbReference type="PROSITE" id="PS50045">
    <property type="entry name" value="SIGMA54_INTERACT_4"/>
    <property type="match status" value="1"/>
</dbReference>
<dbReference type="SMART" id="SM00382">
    <property type="entry name" value="AAA"/>
    <property type="match status" value="1"/>
</dbReference>
<protein>
    <recommendedName>
        <fullName evidence="1">Stage 0 sporulation protein A homolog</fullName>
    </recommendedName>
</protein>
<dbReference type="InterPro" id="IPR003593">
    <property type="entry name" value="AAA+_ATPase"/>
</dbReference>
<feature type="domain" description="Sigma-54 factor interaction" evidence="9">
    <location>
        <begin position="139"/>
        <end position="368"/>
    </location>
</feature>
<evidence type="ECO:0000256" key="6">
    <source>
        <dbReference type="ARBA" id="ARBA00023163"/>
    </source>
</evidence>
<dbReference type="GO" id="GO:0006355">
    <property type="term" value="P:regulation of DNA-templated transcription"/>
    <property type="evidence" value="ECO:0007669"/>
    <property type="project" value="InterPro"/>
</dbReference>